<dbReference type="PANTHER" id="PTHR21666">
    <property type="entry name" value="PEPTIDASE-RELATED"/>
    <property type="match status" value="1"/>
</dbReference>
<dbReference type="CDD" id="cd12797">
    <property type="entry name" value="M23_peptidase"/>
    <property type="match status" value="1"/>
</dbReference>
<dbReference type="Proteomes" id="UP000812077">
    <property type="component" value="Unassembled WGS sequence"/>
</dbReference>
<dbReference type="PANTHER" id="PTHR21666:SF290">
    <property type="entry name" value="PEPTIDASE M23 DOMAIN PROTEIN"/>
    <property type="match status" value="1"/>
</dbReference>
<name>A0ABS6Y4L2_9BACT</name>
<dbReference type="InterPro" id="IPR016047">
    <property type="entry name" value="M23ase_b-sheet_dom"/>
</dbReference>
<reference evidence="2 3" key="1">
    <citation type="submission" date="2021-07" db="EMBL/GenBank/DDBJ databases">
        <title>Genomic diversity and antimicrobial resistance of Prevotella spp. isolated from chronic lung disease airways.</title>
        <authorList>
            <person name="Webb K.A."/>
            <person name="Olagoke O.S."/>
            <person name="Baird T."/>
            <person name="Neill J."/>
            <person name="Pham A."/>
            <person name="Wells T.J."/>
            <person name="Ramsay K.A."/>
            <person name="Bell S.C."/>
            <person name="Sarovich D.S."/>
            <person name="Price E.P."/>
        </authorList>
    </citation>
    <scope>NUCLEOTIDE SEQUENCE [LARGE SCALE GENOMIC DNA]</scope>
    <source>
        <strain evidence="2 3">SCHI0027.S.6</strain>
    </source>
</reference>
<dbReference type="InterPro" id="IPR050570">
    <property type="entry name" value="Cell_wall_metabolism_enzyme"/>
</dbReference>
<dbReference type="Pfam" id="PF01551">
    <property type="entry name" value="Peptidase_M23"/>
    <property type="match status" value="1"/>
</dbReference>
<gene>
    <name evidence="2" type="ORF">KZO77_05130</name>
</gene>
<evidence type="ECO:0000313" key="2">
    <source>
        <dbReference type="EMBL" id="MBW4754426.1"/>
    </source>
</evidence>
<sequence length="377" mass="43141">MRYSKDMLLESDSGFMMPFELDENNSVPVILDYGQQRHPNTGEMFFHKGVDFALSGKPLFGIATGTIKGYGEEGLHDKFIIVSYGNYEVEYGHLSKCYVKYGDTVKASQHIASSGPFLHIGVRFQGQDMNPFEFLDIIFSNIKHLSTCKKTRTPFMDDFGVIVPSSYDNEMEEIEKLMSRWLPSYYNEINNKSYVSSTRISGNLQSLLSQAAEENLYYEVCPTVSNPLGLSQKGVNVASKILDLLIEDFLAFVVLRFNVYPESWSKDRCKDFSDRLVKDGLVIDPLSDMQPDIRSYDIKRIASIYFDTSGSRVWTKAWFNGSDKGEHAIEINRDMAIKFNKNEISRDVWLSRFFPKQMQNVRKAVSEAKMQVFGIKQ</sequence>
<comment type="caution">
    <text evidence="2">The sequence shown here is derived from an EMBL/GenBank/DDBJ whole genome shotgun (WGS) entry which is preliminary data.</text>
</comment>
<feature type="domain" description="M23ase beta-sheet core" evidence="1">
    <location>
        <begin position="46"/>
        <end position="131"/>
    </location>
</feature>
<evidence type="ECO:0000259" key="1">
    <source>
        <dbReference type="Pfam" id="PF01551"/>
    </source>
</evidence>
<protein>
    <submittedName>
        <fullName evidence="2">M23 family metallopeptidase</fullName>
    </submittedName>
</protein>
<dbReference type="RefSeq" id="WP_219433111.1">
    <property type="nucleotide sequence ID" value="NZ_JAHXCP010000005.1"/>
</dbReference>
<accession>A0ABS6Y4L2</accession>
<proteinExistence type="predicted"/>
<evidence type="ECO:0000313" key="3">
    <source>
        <dbReference type="Proteomes" id="UP000812077"/>
    </source>
</evidence>
<organism evidence="2 3">
    <name type="scientific">Prevotella melaninogenica</name>
    <dbReference type="NCBI Taxonomy" id="28132"/>
    <lineage>
        <taxon>Bacteria</taxon>
        <taxon>Pseudomonadati</taxon>
        <taxon>Bacteroidota</taxon>
        <taxon>Bacteroidia</taxon>
        <taxon>Bacteroidales</taxon>
        <taxon>Prevotellaceae</taxon>
        <taxon>Prevotella</taxon>
    </lineage>
</organism>
<keyword evidence="3" id="KW-1185">Reference proteome</keyword>
<dbReference type="EMBL" id="JAHXCP010000005">
    <property type="protein sequence ID" value="MBW4754426.1"/>
    <property type="molecule type" value="Genomic_DNA"/>
</dbReference>